<evidence type="ECO:0000256" key="5">
    <source>
        <dbReference type="ARBA" id="ARBA00023002"/>
    </source>
</evidence>
<dbReference type="PROSITE" id="PS51387">
    <property type="entry name" value="FAD_PCMH"/>
    <property type="match status" value="1"/>
</dbReference>
<protein>
    <submittedName>
        <fullName evidence="8">FAD-dependent oxidoreductase</fullName>
    </submittedName>
</protein>
<feature type="domain" description="FAD-binding PCMH-type" evidence="7">
    <location>
        <begin position="47"/>
        <end position="211"/>
    </location>
</feature>
<dbReference type="InterPro" id="IPR016167">
    <property type="entry name" value="FAD-bd_PCMH_sub1"/>
</dbReference>
<dbReference type="InterPro" id="IPR016169">
    <property type="entry name" value="FAD-bd_PCMH_sub2"/>
</dbReference>
<evidence type="ECO:0000259" key="7">
    <source>
        <dbReference type="PROSITE" id="PS51387"/>
    </source>
</evidence>
<dbReference type="Gene3D" id="3.30.43.10">
    <property type="entry name" value="Uridine Diphospho-n-acetylenolpyruvylglucosamine Reductase, domain 2"/>
    <property type="match status" value="1"/>
</dbReference>
<organism evidence="8 9">
    <name type="scientific">Pseudonocardia charpentierae</name>
    <dbReference type="NCBI Taxonomy" id="3075545"/>
    <lineage>
        <taxon>Bacteria</taxon>
        <taxon>Bacillati</taxon>
        <taxon>Actinomycetota</taxon>
        <taxon>Actinomycetes</taxon>
        <taxon>Pseudonocardiales</taxon>
        <taxon>Pseudonocardiaceae</taxon>
        <taxon>Pseudonocardia</taxon>
    </lineage>
</organism>
<comment type="cofactor">
    <cofactor evidence="1">
        <name>FAD</name>
        <dbReference type="ChEBI" id="CHEBI:57692"/>
    </cofactor>
</comment>
<dbReference type="SUPFAM" id="SSF56176">
    <property type="entry name" value="FAD-binding/transporter-associated domain-like"/>
    <property type="match status" value="1"/>
</dbReference>
<evidence type="ECO:0000256" key="1">
    <source>
        <dbReference type="ARBA" id="ARBA00001974"/>
    </source>
</evidence>
<dbReference type="EMBL" id="JAVREJ010000022">
    <property type="protein sequence ID" value="MDT0352827.1"/>
    <property type="molecule type" value="Genomic_DNA"/>
</dbReference>
<gene>
    <name evidence="8" type="ORF">RM445_25215</name>
</gene>
<proteinExistence type="inferred from homology"/>
<dbReference type="PANTHER" id="PTHR42973">
    <property type="entry name" value="BINDING OXIDOREDUCTASE, PUTATIVE (AFU_ORTHOLOGUE AFUA_1G17690)-RELATED"/>
    <property type="match status" value="1"/>
</dbReference>
<dbReference type="Gene3D" id="3.30.465.10">
    <property type="match status" value="1"/>
</dbReference>
<sequence>MSVGTSGAAARSIAAEITGQLQTGLRGQLIRPADADYDLVRQVWNGMVDKRPALIARCAGVADVVAAVRFGHEHRLPIAVRGGGHNVAGAGVCDGGLVIDLSQMNGIRVDPQRGTVRAEGGVTIGELDHETQAFGLAVPMGVVTATGIAGLTLGGGLGWLRRRHGLSCDNLISADLVTADGHLVTADEQHTRSCCGPCGAVVETSAWSPPSSTGHTRSGRRCTWHSSSIQARMRTRPCTTTATGRLRRRTR</sequence>
<accession>A0ABU2NGW9</accession>
<dbReference type="RefSeq" id="WP_311559334.1">
    <property type="nucleotide sequence ID" value="NZ_JAVREJ010000022.1"/>
</dbReference>
<evidence type="ECO:0000256" key="6">
    <source>
        <dbReference type="SAM" id="MobiDB-lite"/>
    </source>
</evidence>
<keyword evidence="5" id="KW-0560">Oxidoreductase</keyword>
<feature type="compositionally biased region" description="Polar residues" evidence="6">
    <location>
        <begin position="206"/>
        <end position="216"/>
    </location>
</feature>
<name>A0ABU2NGW9_9PSEU</name>
<reference evidence="9" key="1">
    <citation type="submission" date="2023-07" db="EMBL/GenBank/DDBJ databases">
        <title>30 novel species of actinomycetes from the DSMZ collection.</title>
        <authorList>
            <person name="Nouioui I."/>
        </authorList>
    </citation>
    <scope>NUCLEOTIDE SEQUENCE [LARGE SCALE GENOMIC DNA]</scope>
    <source>
        <strain evidence="9">DSM 45834</strain>
    </source>
</reference>
<evidence type="ECO:0000256" key="3">
    <source>
        <dbReference type="ARBA" id="ARBA00022630"/>
    </source>
</evidence>
<dbReference type="InterPro" id="IPR036318">
    <property type="entry name" value="FAD-bd_PCMH-like_sf"/>
</dbReference>
<keyword evidence="3" id="KW-0285">Flavoprotein</keyword>
<dbReference type="Proteomes" id="UP001183202">
    <property type="component" value="Unassembled WGS sequence"/>
</dbReference>
<dbReference type="InterPro" id="IPR050416">
    <property type="entry name" value="FAD-linked_Oxidoreductase"/>
</dbReference>
<evidence type="ECO:0000313" key="9">
    <source>
        <dbReference type="Proteomes" id="UP001183202"/>
    </source>
</evidence>
<comment type="caution">
    <text evidence="8">The sequence shown here is derived from an EMBL/GenBank/DDBJ whole genome shotgun (WGS) entry which is preliminary data.</text>
</comment>
<evidence type="ECO:0000256" key="4">
    <source>
        <dbReference type="ARBA" id="ARBA00022827"/>
    </source>
</evidence>
<evidence type="ECO:0000313" key="8">
    <source>
        <dbReference type="EMBL" id="MDT0352827.1"/>
    </source>
</evidence>
<dbReference type="Pfam" id="PF01565">
    <property type="entry name" value="FAD_binding_4"/>
    <property type="match status" value="1"/>
</dbReference>
<dbReference type="PANTHER" id="PTHR42973:SF39">
    <property type="entry name" value="FAD-BINDING PCMH-TYPE DOMAIN-CONTAINING PROTEIN"/>
    <property type="match status" value="1"/>
</dbReference>
<dbReference type="InterPro" id="IPR006093">
    <property type="entry name" value="Oxy_OxRdtase_FAD_BS"/>
</dbReference>
<dbReference type="InterPro" id="IPR006094">
    <property type="entry name" value="Oxid_FAD_bind_N"/>
</dbReference>
<keyword evidence="9" id="KW-1185">Reference proteome</keyword>
<keyword evidence="4" id="KW-0274">FAD</keyword>
<feature type="region of interest" description="Disordered" evidence="6">
    <location>
        <begin position="206"/>
        <end position="251"/>
    </location>
</feature>
<dbReference type="InterPro" id="IPR016166">
    <property type="entry name" value="FAD-bd_PCMH"/>
</dbReference>
<evidence type="ECO:0000256" key="2">
    <source>
        <dbReference type="ARBA" id="ARBA00005466"/>
    </source>
</evidence>
<comment type="similarity">
    <text evidence="2">Belongs to the oxygen-dependent FAD-linked oxidoreductase family.</text>
</comment>
<dbReference type="PROSITE" id="PS00862">
    <property type="entry name" value="OX2_COVAL_FAD"/>
    <property type="match status" value="1"/>
</dbReference>